<dbReference type="PROSITE" id="PS50893">
    <property type="entry name" value="ABC_TRANSPORTER_2"/>
    <property type="match status" value="2"/>
</dbReference>
<dbReference type="PANTHER" id="PTHR43790:SF4">
    <property type="entry name" value="GUANOSINE IMPORT ATP-BINDING PROTEIN NUPO"/>
    <property type="match status" value="1"/>
</dbReference>
<evidence type="ECO:0000256" key="8">
    <source>
        <dbReference type="ARBA" id="ARBA00022967"/>
    </source>
</evidence>
<evidence type="ECO:0000256" key="9">
    <source>
        <dbReference type="ARBA" id="ARBA00023136"/>
    </source>
</evidence>
<dbReference type="CDD" id="cd03215">
    <property type="entry name" value="ABC_Carb_Monos_II"/>
    <property type="match status" value="1"/>
</dbReference>
<name>A0A7T7XM62_9SPIR</name>
<sequence length="527" mass="56821">MAEPAIEMINITKIFPGVIANDNVKLEVDQGEVHALLGENGAGKSTLMSILFGLYEPDSGIIKIRGQEVSIRSPNDATSLGIGMVHQHFKLVSNFTVTENIVLGLEPKNKLGNLDLKSAEKRVAELSAQYGLAVEPRDKIENITVGMQQRVEILKILYRNADILIFDEPTAVLTPQEIDELLEIFERLKSEGKTIIFITHKLKEIKAAANRCTVLRRGKYIGTVDVAAADEDQLAEMMVGRSVSFRIDKKPAQPGKIVLEIEDLTVIGSKGVPAVQNLSLEVRAGEVVGVAGVDGNGQSELVSAIAGLLPVKSGRILLNGTDISKESIRRRNESGIGLVPEDRHKYGLILDFRLDENLVLKSFRREPYSNKLGFLSFPAIAAHAEDLISQFDIRAGSGPATSAKSMSGGNQQKAIIAREIDLSPDLLIVSQPTRGLDVGAIEYIHRRIIEERDKGRAVLLVSFELDEILNLCDRIAAVSKGSVVGVVPAESADERKIGAMMAGVGSTDAGNGKASGSPNQPQGGPHV</sequence>
<dbReference type="Pfam" id="PF00005">
    <property type="entry name" value="ABC_tran"/>
    <property type="match status" value="2"/>
</dbReference>
<feature type="region of interest" description="Disordered" evidence="10">
    <location>
        <begin position="503"/>
        <end position="527"/>
    </location>
</feature>
<dbReference type="SMART" id="SM00382">
    <property type="entry name" value="AAA"/>
    <property type="match status" value="2"/>
</dbReference>
<evidence type="ECO:0000259" key="11">
    <source>
        <dbReference type="PROSITE" id="PS50893"/>
    </source>
</evidence>
<keyword evidence="3" id="KW-1003">Cell membrane</keyword>
<dbReference type="SUPFAM" id="SSF52540">
    <property type="entry name" value="P-loop containing nucleoside triphosphate hydrolases"/>
    <property type="match status" value="2"/>
</dbReference>
<evidence type="ECO:0000313" key="13">
    <source>
        <dbReference type="Proteomes" id="UP000595917"/>
    </source>
</evidence>
<feature type="domain" description="ABC transporter" evidence="11">
    <location>
        <begin position="259"/>
        <end position="505"/>
    </location>
</feature>
<dbReference type="KEGG" id="bhc:JFL75_18640"/>
<keyword evidence="8" id="KW-1278">Translocase</keyword>
<keyword evidence="9" id="KW-0472">Membrane</keyword>
<keyword evidence="13" id="KW-1185">Reference proteome</keyword>
<dbReference type="FunFam" id="3.40.50.300:FF:000127">
    <property type="entry name" value="Ribose import ATP-binding protein RbsA"/>
    <property type="match status" value="1"/>
</dbReference>
<dbReference type="Proteomes" id="UP000595917">
    <property type="component" value="Chromosome"/>
</dbReference>
<dbReference type="InterPro" id="IPR003439">
    <property type="entry name" value="ABC_transporter-like_ATP-bd"/>
</dbReference>
<evidence type="ECO:0000256" key="5">
    <source>
        <dbReference type="ARBA" id="ARBA00022737"/>
    </source>
</evidence>
<evidence type="ECO:0000256" key="3">
    <source>
        <dbReference type="ARBA" id="ARBA00022475"/>
    </source>
</evidence>
<reference evidence="12" key="1">
    <citation type="submission" date="2021-01" db="EMBL/GenBank/DDBJ databases">
        <title>Description of Breznakiella homolactica.</title>
        <authorList>
            <person name="Song Y."/>
            <person name="Brune A."/>
        </authorList>
    </citation>
    <scope>NUCLEOTIDE SEQUENCE</scope>
    <source>
        <strain evidence="12">RmG30</strain>
    </source>
</reference>
<dbReference type="InterPro" id="IPR003593">
    <property type="entry name" value="AAA+_ATPase"/>
</dbReference>
<evidence type="ECO:0000256" key="6">
    <source>
        <dbReference type="ARBA" id="ARBA00022741"/>
    </source>
</evidence>
<organism evidence="12 13">
    <name type="scientific">Breznakiella homolactica</name>
    <dbReference type="NCBI Taxonomy" id="2798577"/>
    <lineage>
        <taxon>Bacteria</taxon>
        <taxon>Pseudomonadati</taxon>
        <taxon>Spirochaetota</taxon>
        <taxon>Spirochaetia</taxon>
        <taxon>Spirochaetales</taxon>
        <taxon>Breznakiellaceae</taxon>
        <taxon>Breznakiella</taxon>
    </lineage>
</organism>
<gene>
    <name evidence="12" type="ORF">JFL75_18640</name>
</gene>
<proteinExistence type="predicted"/>
<dbReference type="GO" id="GO:0005524">
    <property type="term" value="F:ATP binding"/>
    <property type="evidence" value="ECO:0007669"/>
    <property type="project" value="UniProtKB-KW"/>
</dbReference>
<dbReference type="InterPro" id="IPR017871">
    <property type="entry name" value="ABC_transporter-like_CS"/>
</dbReference>
<feature type="domain" description="ABC transporter" evidence="11">
    <location>
        <begin position="6"/>
        <end position="242"/>
    </location>
</feature>
<dbReference type="PROSITE" id="PS00211">
    <property type="entry name" value="ABC_TRANSPORTER_1"/>
    <property type="match status" value="1"/>
</dbReference>
<accession>A0A7T7XM62</accession>
<comment type="subcellular location">
    <subcellularLocation>
        <location evidence="1">Cell membrane</location>
        <topology evidence="1">Peripheral membrane protein</topology>
    </subcellularLocation>
</comment>
<dbReference type="GO" id="GO:0016887">
    <property type="term" value="F:ATP hydrolysis activity"/>
    <property type="evidence" value="ECO:0007669"/>
    <property type="project" value="InterPro"/>
</dbReference>
<keyword evidence="5" id="KW-0677">Repeat</keyword>
<evidence type="ECO:0000313" key="12">
    <source>
        <dbReference type="EMBL" id="QQO08924.1"/>
    </source>
</evidence>
<evidence type="ECO:0000256" key="4">
    <source>
        <dbReference type="ARBA" id="ARBA00022597"/>
    </source>
</evidence>
<dbReference type="EMBL" id="CP067089">
    <property type="protein sequence ID" value="QQO08924.1"/>
    <property type="molecule type" value="Genomic_DNA"/>
</dbReference>
<keyword evidence="2" id="KW-0813">Transport</keyword>
<feature type="compositionally biased region" description="Polar residues" evidence="10">
    <location>
        <begin position="514"/>
        <end position="527"/>
    </location>
</feature>
<dbReference type="InterPro" id="IPR050107">
    <property type="entry name" value="ABC_carbohydrate_import_ATPase"/>
</dbReference>
<keyword evidence="4" id="KW-0762">Sugar transport</keyword>
<dbReference type="CDD" id="cd03216">
    <property type="entry name" value="ABC_Carb_Monos_I"/>
    <property type="match status" value="1"/>
</dbReference>
<dbReference type="PANTHER" id="PTHR43790">
    <property type="entry name" value="CARBOHYDRATE TRANSPORT ATP-BINDING PROTEIN MG119-RELATED"/>
    <property type="match status" value="1"/>
</dbReference>
<evidence type="ECO:0000256" key="1">
    <source>
        <dbReference type="ARBA" id="ARBA00004202"/>
    </source>
</evidence>
<evidence type="ECO:0000256" key="2">
    <source>
        <dbReference type="ARBA" id="ARBA00022448"/>
    </source>
</evidence>
<protein>
    <submittedName>
        <fullName evidence="12">ABC transporter ATP-binding protein</fullName>
    </submittedName>
</protein>
<dbReference type="RefSeq" id="WP_215626230.1">
    <property type="nucleotide sequence ID" value="NZ_CP067089.2"/>
</dbReference>
<keyword evidence="6" id="KW-0547">Nucleotide-binding</keyword>
<evidence type="ECO:0000256" key="7">
    <source>
        <dbReference type="ARBA" id="ARBA00022840"/>
    </source>
</evidence>
<dbReference type="AlphaFoldDB" id="A0A7T7XM62"/>
<dbReference type="Gene3D" id="3.40.50.300">
    <property type="entry name" value="P-loop containing nucleotide triphosphate hydrolases"/>
    <property type="match status" value="2"/>
</dbReference>
<dbReference type="InterPro" id="IPR027417">
    <property type="entry name" value="P-loop_NTPase"/>
</dbReference>
<dbReference type="GO" id="GO:0005886">
    <property type="term" value="C:plasma membrane"/>
    <property type="evidence" value="ECO:0007669"/>
    <property type="project" value="UniProtKB-SubCell"/>
</dbReference>
<evidence type="ECO:0000256" key="10">
    <source>
        <dbReference type="SAM" id="MobiDB-lite"/>
    </source>
</evidence>
<keyword evidence="7 12" id="KW-0067">ATP-binding</keyword>